<feature type="domain" description="Reticulon" evidence="7">
    <location>
        <begin position="4"/>
        <end position="189"/>
    </location>
</feature>
<comment type="caution">
    <text evidence="8">The sequence shown here is derived from an EMBL/GenBank/DDBJ whole genome shotgun (WGS) entry which is preliminary data.</text>
</comment>
<evidence type="ECO:0000256" key="3">
    <source>
        <dbReference type="ARBA" id="ARBA00022824"/>
    </source>
</evidence>
<keyword evidence="9" id="KW-1185">Reference proteome</keyword>
<evidence type="ECO:0000256" key="6">
    <source>
        <dbReference type="RuleBase" id="RU363132"/>
    </source>
</evidence>
<proteinExistence type="predicted"/>
<comment type="subcellular location">
    <subcellularLocation>
        <location evidence="1 6">Endoplasmic reticulum membrane</location>
        <topology evidence="1 6">Multi-pass membrane protein</topology>
    </subcellularLocation>
</comment>
<accession>A0AAW1LZX9</accession>
<dbReference type="Proteomes" id="UP001443914">
    <property type="component" value="Unassembled WGS sequence"/>
</dbReference>
<dbReference type="InterPro" id="IPR003388">
    <property type="entry name" value="Reticulon"/>
</dbReference>
<dbReference type="PANTHER" id="PTHR10994">
    <property type="entry name" value="RETICULON"/>
    <property type="match status" value="1"/>
</dbReference>
<dbReference type="PANTHER" id="PTHR10994:SF67">
    <property type="entry name" value="RETICULON-LIKE PROTEIN B16"/>
    <property type="match status" value="1"/>
</dbReference>
<dbReference type="PROSITE" id="PS50845">
    <property type="entry name" value="RETICULON"/>
    <property type="match status" value="1"/>
</dbReference>
<feature type="transmembrane region" description="Helical" evidence="6">
    <location>
        <begin position="116"/>
        <end position="146"/>
    </location>
</feature>
<protein>
    <recommendedName>
        <fullName evidence="6">Reticulon-like protein</fullName>
    </recommendedName>
</protein>
<evidence type="ECO:0000256" key="1">
    <source>
        <dbReference type="ARBA" id="ARBA00004477"/>
    </source>
</evidence>
<dbReference type="GO" id="GO:0005789">
    <property type="term" value="C:endoplasmic reticulum membrane"/>
    <property type="evidence" value="ECO:0007669"/>
    <property type="project" value="UniProtKB-SubCell"/>
</dbReference>
<gene>
    <name evidence="8" type="ORF">RND81_03G132100</name>
</gene>
<keyword evidence="3 6" id="KW-0256">Endoplasmic reticulum</keyword>
<name>A0AAW1LZX9_SAPOF</name>
<evidence type="ECO:0000313" key="8">
    <source>
        <dbReference type="EMBL" id="KAK9741835.1"/>
    </source>
</evidence>
<dbReference type="Pfam" id="PF02453">
    <property type="entry name" value="Reticulon"/>
    <property type="match status" value="1"/>
</dbReference>
<evidence type="ECO:0000259" key="7">
    <source>
        <dbReference type="PROSITE" id="PS50845"/>
    </source>
</evidence>
<dbReference type="EMBL" id="JBDFQZ010000003">
    <property type="protein sequence ID" value="KAK9741835.1"/>
    <property type="molecule type" value="Genomic_DNA"/>
</dbReference>
<keyword evidence="4 6" id="KW-1133">Transmembrane helix</keyword>
<reference evidence="8" key="1">
    <citation type="submission" date="2024-03" db="EMBL/GenBank/DDBJ databases">
        <title>WGS assembly of Saponaria officinalis var. Norfolk2.</title>
        <authorList>
            <person name="Jenkins J."/>
            <person name="Shu S."/>
            <person name="Grimwood J."/>
            <person name="Barry K."/>
            <person name="Goodstein D."/>
            <person name="Schmutz J."/>
            <person name="Leebens-Mack J."/>
            <person name="Osbourn A."/>
        </authorList>
    </citation>
    <scope>NUCLEOTIDE SEQUENCE [LARGE SCALE GENOMIC DNA]</scope>
    <source>
        <strain evidence="8">JIC</strain>
    </source>
</reference>
<evidence type="ECO:0000256" key="4">
    <source>
        <dbReference type="ARBA" id="ARBA00022989"/>
    </source>
</evidence>
<organism evidence="8 9">
    <name type="scientific">Saponaria officinalis</name>
    <name type="common">Common soapwort</name>
    <name type="synonym">Lychnis saponaria</name>
    <dbReference type="NCBI Taxonomy" id="3572"/>
    <lineage>
        <taxon>Eukaryota</taxon>
        <taxon>Viridiplantae</taxon>
        <taxon>Streptophyta</taxon>
        <taxon>Embryophyta</taxon>
        <taxon>Tracheophyta</taxon>
        <taxon>Spermatophyta</taxon>
        <taxon>Magnoliopsida</taxon>
        <taxon>eudicotyledons</taxon>
        <taxon>Gunneridae</taxon>
        <taxon>Pentapetalae</taxon>
        <taxon>Caryophyllales</taxon>
        <taxon>Caryophyllaceae</taxon>
        <taxon>Caryophylleae</taxon>
        <taxon>Saponaria</taxon>
    </lineage>
</organism>
<dbReference type="GO" id="GO:0009617">
    <property type="term" value="P:response to bacterium"/>
    <property type="evidence" value="ECO:0007669"/>
    <property type="project" value="InterPro"/>
</dbReference>
<keyword evidence="2 6" id="KW-0812">Transmembrane</keyword>
<feature type="transmembrane region" description="Helical" evidence="6">
    <location>
        <begin position="13"/>
        <end position="30"/>
    </location>
</feature>
<evidence type="ECO:0000256" key="5">
    <source>
        <dbReference type="ARBA" id="ARBA00023136"/>
    </source>
</evidence>
<sequence>MCLAADVIMWKKWHFPCGVIVVATVAWLLFERSGLPFLTICSDVMLIMIVWLFLRANFAVLRNRPLEELPELVLSEEMVNSAAASFRVKVNSILLVAHDITFGKDFRLFFQVVVGLWLFSVVGSVVSFFTLAYIGTIVFVTVPALYSRYEKHVDRFAGFVHRRFSNQYTIVDENYVRRPPQCTPTDKDE</sequence>
<evidence type="ECO:0000256" key="2">
    <source>
        <dbReference type="ARBA" id="ARBA00022692"/>
    </source>
</evidence>
<dbReference type="InterPro" id="IPR045064">
    <property type="entry name" value="Reticulon-like"/>
</dbReference>
<feature type="transmembrane region" description="Helical" evidence="6">
    <location>
        <begin position="37"/>
        <end position="54"/>
    </location>
</feature>
<evidence type="ECO:0000313" key="9">
    <source>
        <dbReference type="Proteomes" id="UP001443914"/>
    </source>
</evidence>
<keyword evidence="5 6" id="KW-0472">Membrane</keyword>
<dbReference type="AlphaFoldDB" id="A0AAW1LZX9"/>